<comment type="subunit">
    <text evidence="15 16">F-type ATPases have 2 components, CF(1) - the catalytic core - and CF(0) - the membrane proton channel. CF(1) has five subunits: alpha(3), beta(3), gamma(1), delta(1), epsilon(1). CF(0) has four main subunits: a(1), b(1), b'(1) and c(9-12).</text>
</comment>
<dbReference type="InterPro" id="IPR004100">
    <property type="entry name" value="ATPase_F1/V1/A1_a/bsu_N"/>
</dbReference>
<dbReference type="InterPro" id="IPR003593">
    <property type="entry name" value="AAA+_ATPase"/>
</dbReference>
<keyword evidence="10 15" id="KW-0139">CF(1)</keyword>
<keyword evidence="4 15" id="KW-0375">Hydrogen ion transport</keyword>
<dbReference type="SUPFAM" id="SSF47917">
    <property type="entry name" value="C-terminal domain of alpha and beta subunits of F1 ATP synthase"/>
    <property type="match status" value="1"/>
</dbReference>
<evidence type="ECO:0000256" key="10">
    <source>
        <dbReference type="ARBA" id="ARBA00023196"/>
    </source>
</evidence>
<keyword evidence="18" id="KW-0934">Plastid</keyword>
<evidence type="ECO:0000256" key="5">
    <source>
        <dbReference type="ARBA" id="ARBA00022840"/>
    </source>
</evidence>
<dbReference type="PANTHER" id="PTHR15184:SF71">
    <property type="entry name" value="ATP SYNTHASE SUBUNIT BETA, MITOCHONDRIAL"/>
    <property type="match status" value="1"/>
</dbReference>
<dbReference type="EC" id="7.1.2.2" evidence="15"/>
<dbReference type="FunFam" id="1.10.1140.10:FF:000001">
    <property type="entry name" value="ATP synthase subunit beta"/>
    <property type="match status" value="1"/>
</dbReference>
<accession>A0A7L9K1D7</accession>
<dbReference type="GeneID" id="63357110"/>
<evidence type="ECO:0000256" key="16">
    <source>
        <dbReference type="RuleBase" id="RU003553"/>
    </source>
</evidence>
<sequence length="484" mass="52396">MYDSYVDDQTKSVGHVTQIIGPVVDIAFSSNKMPNIYNAIIIQGKNQAGQDIYVTCEVQQLLGDHCIRAVAMNATDGLMRGMEALDTGNPLIVPVGPTTLGRIFNVVGQPVDGLEDASHENSLPIHRSAPAFVDLDTQLSIFETGIKVVDLLAPYRRGGKIGLFGGAGVGKTVLIMELINNIAKAHGGVSVFGGVGERTREGNDLYMDSTKESGVIQEDNISESKVALVYGQMNEPPGARMRVALTALTMAEYFRDINKQDVLLFIDNIFRFVQAGSEVSALLGRMPSAVGYQPTLATEMGGLQERITSTKDGSITSIQAVYVPADDLTDPAPATTFAHLDATTVLSRGLASKGIYPAVDPLDSTSTMLQPWIVGEEHYTCAQNVKETLQRYKELQDIIAILGLDELSEEDRQVVARARKIERFLSQPFFVAEVFTGSPGKYVSLKETIQGFNKILSGDLDDLPEQAFYLVGNLEEAVAKVATL</sequence>
<evidence type="ECO:0000256" key="4">
    <source>
        <dbReference type="ARBA" id="ARBA00022781"/>
    </source>
</evidence>
<evidence type="ECO:0000256" key="15">
    <source>
        <dbReference type="HAMAP-Rule" id="MF_01347"/>
    </source>
</evidence>
<dbReference type="FunFam" id="3.40.50.300:FF:000026">
    <property type="entry name" value="ATP synthase subunit beta"/>
    <property type="match status" value="1"/>
</dbReference>
<dbReference type="FunFam" id="2.40.10.170:FF:000002">
    <property type="entry name" value="ATP synthase subunit beta, chloroplastic"/>
    <property type="match status" value="1"/>
</dbReference>
<keyword evidence="2 15" id="KW-0813">Transport</keyword>
<feature type="binding site" evidence="15">
    <location>
        <begin position="165"/>
        <end position="172"/>
    </location>
    <ligand>
        <name>ATP</name>
        <dbReference type="ChEBI" id="CHEBI:30616"/>
    </ligand>
</feature>
<gene>
    <name evidence="15 18" type="primary">atpB</name>
</gene>
<comment type="function">
    <text evidence="12 15">Produces ATP from ADP in the presence of a proton gradient across the membrane. The catalytic sites are hosted primarily by the beta subunits.</text>
</comment>
<dbReference type="InterPro" id="IPR055190">
    <property type="entry name" value="ATP-synt_VA_C"/>
</dbReference>
<evidence type="ECO:0000256" key="14">
    <source>
        <dbReference type="ARBA" id="ARBA00060414"/>
    </source>
</evidence>
<comment type="subcellular location">
    <subcellularLocation>
        <location evidence="14">Plastid thylakoid membrane</location>
        <topology evidence="14">Peripheral membrane protein</topology>
    </subcellularLocation>
    <subcellularLocation>
        <location evidence="15">Plastid</location>
        <location evidence="15">Chloroplast thylakoid membrane</location>
        <topology evidence="15">Peripheral membrane protein</topology>
    </subcellularLocation>
</comment>
<keyword evidence="5 15" id="KW-0067">ATP-binding</keyword>
<evidence type="ECO:0000256" key="6">
    <source>
        <dbReference type="ARBA" id="ARBA00022967"/>
    </source>
</evidence>
<proteinExistence type="inferred from homology"/>
<dbReference type="GO" id="GO:0046933">
    <property type="term" value="F:proton-transporting ATP synthase activity, rotational mechanism"/>
    <property type="evidence" value="ECO:0007669"/>
    <property type="project" value="UniProtKB-UniRule"/>
</dbReference>
<evidence type="ECO:0000259" key="17">
    <source>
        <dbReference type="SMART" id="SM00382"/>
    </source>
</evidence>
<dbReference type="CDD" id="cd01133">
    <property type="entry name" value="F1-ATPase_beta_CD"/>
    <property type="match status" value="1"/>
</dbReference>
<dbReference type="GO" id="GO:0009535">
    <property type="term" value="C:chloroplast thylakoid membrane"/>
    <property type="evidence" value="ECO:0007669"/>
    <property type="project" value="UniProtKB-SubCell"/>
</dbReference>
<dbReference type="InterPro" id="IPR020003">
    <property type="entry name" value="ATPase_a/bsu_AS"/>
</dbReference>
<keyword evidence="3 15" id="KW-0547">Nucleotide-binding</keyword>
<dbReference type="RefSeq" id="YP_010020453.1">
    <property type="nucleotide sequence ID" value="NC_053613.1"/>
</dbReference>
<evidence type="ECO:0000256" key="13">
    <source>
        <dbReference type="ARBA" id="ARBA00048383"/>
    </source>
</evidence>
<name>A0A7L9K1D7_9CHLO</name>
<dbReference type="AlphaFoldDB" id="A0A7L9K1D7"/>
<dbReference type="GO" id="GO:0005739">
    <property type="term" value="C:mitochondrion"/>
    <property type="evidence" value="ECO:0007669"/>
    <property type="project" value="GOC"/>
</dbReference>
<dbReference type="SUPFAM" id="SSF52540">
    <property type="entry name" value="P-loop containing nucleoside triphosphate hydrolases"/>
    <property type="match status" value="1"/>
</dbReference>
<dbReference type="GO" id="GO:0042776">
    <property type="term" value="P:proton motive force-driven mitochondrial ATP synthesis"/>
    <property type="evidence" value="ECO:0007669"/>
    <property type="project" value="TreeGrafter"/>
</dbReference>
<evidence type="ECO:0000256" key="7">
    <source>
        <dbReference type="ARBA" id="ARBA00023065"/>
    </source>
</evidence>
<dbReference type="InterPro" id="IPR000194">
    <property type="entry name" value="ATPase_F1/V1/A1_a/bsu_nucl-bd"/>
</dbReference>
<keyword evidence="7 15" id="KW-0406">Ion transport</keyword>
<evidence type="ECO:0000256" key="1">
    <source>
        <dbReference type="ARBA" id="ARBA00008936"/>
    </source>
</evidence>
<comment type="similarity">
    <text evidence="1 15">Belongs to the ATPase alpha/beta chains family.</text>
</comment>
<dbReference type="CDD" id="cd18115">
    <property type="entry name" value="ATP-synt_F1_beta_N"/>
    <property type="match status" value="1"/>
</dbReference>
<dbReference type="GO" id="GO:0045259">
    <property type="term" value="C:proton-transporting ATP synthase complex"/>
    <property type="evidence" value="ECO:0007669"/>
    <property type="project" value="UniProtKB-KW"/>
</dbReference>
<dbReference type="PROSITE" id="PS00152">
    <property type="entry name" value="ATPASE_ALPHA_BETA"/>
    <property type="match status" value="1"/>
</dbReference>
<keyword evidence="11 15" id="KW-0066">ATP synthesis</keyword>
<dbReference type="Pfam" id="PF22919">
    <property type="entry name" value="ATP-synt_VA_C"/>
    <property type="match status" value="1"/>
</dbReference>
<keyword evidence="6 15" id="KW-1278">Translocase</keyword>
<dbReference type="InterPro" id="IPR036121">
    <property type="entry name" value="ATPase_F1/V1/A1_a/bsu_N_sf"/>
</dbReference>
<dbReference type="InterPro" id="IPR027417">
    <property type="entry name" value="P-loop_NTPase"/>
</dbReference>
<dbReference type="Gene3D" id="3.40.50.300">
    <property type="entry name" value="P-loop containing nucleotide triphosphate hydrolases"/>
    <property type="match status" value="1"/>
</dbReference>
<dbReference type="PANTHER" id="PTHR15184">
    <property type="entry name" value="ATP SYNTHASE"/>
    <property type="match status" value="1"/>
</dbReference>
<organism evidence="18">
    <name type="scientific">Ulva gigantea</name>
    <dbReference type="NCBI Taxonomy" id="523338"/>
    <lineage>
        <taxon>Eukaryota</taxon>
        <taxon>Viridiplantae</taxon>
        <taxon>Chlorophyta</taxon>
        <taxon>core chlorophytes</taxon>
        <taxon>Ulvophyceae</taxon>
        <taxon>OUU clade</taxon>
        <taxon>Ulvales</taxon>
        <taxon>Ulvaceae</taxon>
        <taxon>Ulva</taxon>
    </lineage>
</organism>
<keyword evidence="18" id="KW-0150">Chloroplast</keyword>
<dbReference type="EMBL" id="MT179350">
    <property type="protein sequence ID" value="QOK35372.1"/>
    <property type="molecule type" value="Genomic_DNA"/>
</dbReference>
<comment type="catalytic activity">
    <reaction evidence="13 15 16">
        <text>ATP + H2O + 4 H(+)(in) = ADP + phosphate + 5 H(+)(out)</text>
        <dbReference type="Rhea" id="RHEA:57720"/>
        <dbReference type="ChEBI" id="CHEBI:15377"/>
        <dbReference type="ChEBI" id="CHEBI:15378"/>
        <dbReference type="ChEBI" id="CHEBI:30616"/>
        <dbReference type="ChEBI" id="CHEBI:43474"/>
        <dbReference type="ChEBI" id="CHEBI:456216"/>
        <dbReference type="EC" id="7.1.2.2"/>
    </reaction>
</comment>
<dbReference type="SUPFAM" id="SSF50615">
    <property type="entry name" value="N-terminal domain of alpha and beta subunits of F1 ATP synthase"/>
    <property type="match status" value="1"/>
</dbReference>
<dbReference type="HAMAP" id="MF_01347">
    <property type="entry name" value="ATP_synth_beta_bact"/>
    <property type="match status" value="1"/>
</dbReference>
<evidence type="ECO:0000256" key="3">
    <source>
        <dbReference type="ARBA" id="ARBA00022741"/>
    </source>
</evidence>
<dbReference type="CDD" id="cd18110">
    <property type="entry name" value="ATP-synt_F1_beta_C"/>
    <property type="match status" value="1"/>
</dbReference>
<protein>
    <recommendedName>
        <fullName evidence="15">ATP synthase subunit beta, chloroplastic</fullName>
        <ecNumber evidence="15">7.1.2.2</ecNumber>
    </recommendedName>
    <alternativeName>
        <fullName evidence="15">ATP synthase F1 sector subunit beta</fullName>
    </alternativeName>
    <alternativeName>
        <fullName evidence="15">F-ATPase subunit beta</fullName>
    </alternativeName>
</protein>
<dbReference type="NCBIfam" id="TIGR01039">
    <property type="entry name" value="atpD"/>
    <property type="match status" value="1"/>
</dbReference>
<feature type="domain" description="AAA+ ATPase" evidence="17">
    <location>
        <begin position="157"/>
        <end position="350"/>
    </location>
</feature>
<dbReference type="InterPro" id="IPR024034">
    <property type="entry name" value="ATPase_F1/V1_b/a_C"/>
</dbReference>
<dbReference type="Pfam" id="PF02874">
    <property type="entry name" value="ATP-synt_ab_N"/>
    <property type="match status" value="1"/>
</dbReference>
<dbReference type="GO" id="GO:0005524">
    <property type="term" value="F:ATP binding"/>
    <property type="evidence" value="ECO:0007669"/>
    <property type="project" value="UniProtKB-UniRule"/>
</dbReference>
<dbReference type="Pfam" id="PF00006">
    <property type="entry name" value="ATP-synt_ab"/>
    <property type="match status" value="1"/>
</dbReference>
<dbReference type="Gene3D" id="1.10.1140.10">
    <property type="entry name" value="Bovine Mitochondrial F1-atpase, Atp Synthase Beta Chain, Chain D, domain 3"/>
    <property type="match status" value="1"/>
</dbReference>
<evidence type="ECO:0000256" key="11">
    <source>
        <dbReference type="ARBA" id="ARBA00023310"/>
    </source>
</evidence>
<evidence type="ECO:0000313" key="18">
    <source>
        <dbReference type="EMBL" id="QOK35372.1"/>
    </source>
</evidence>
<evidence type="ECO:0000256" key="9">
    <source>
        <dbReference type="ARBA" id="ARBA00023136"/>
    </source>
</evidence>
<evidence type="ECO:0000256" key="8">
    <source>
        <dbReference type="ARBA" id="ARBA00023078"/>
    </source>
</evidence>
<dbReference type="SMART" id="SM00382">
    <property type="entry name" value="AAA"/>
    <property type="match status" value="1"/>
</dbReference>
<evidence type="ECO:0000256" key="12">
    <source>
        <dbReference type="ARBA" id="ARBA00037290"/>
    </source>
</evidence>
<geneLocation type="chloroplast" evidence="18"/>
<dbReference type="InterPro" id="IPR005722">
    <property type="entry name" value="ATP_synth_F1_bsu"/>
</dbReference>
<keyword evidence="9 15" id="KW-0472">Membrane</keyword>
<evidence type="ECO:0000256" key="2">
    <source>
        <dbReference type="ARBA" id="ARBA00022448"/>
    </source>
</evidence>
<dbReference type="Gene3D" id="2.40.10.170">
    <property type="match status" value="1"/>
</dbReference>
<reference evidence="18" key="1">
    <citation type="journal article" date="2021" name="J.">
        <title>Foliose Ulva Species Show Considerable Inter-Specific Genetic Diversity, Low Intra-Specific Genetic Variation, and the Rare Occurrence of Inter-Specific Hybrids in the Wild.</title>
        <authorList>
            <person name="Fort A."/>
            <person name="McHale M."/>
            <person name="Cascella K."/>
            <person name="Potin P."/>
            <person name="Usadel B."/>
            <person name="Guiry M.D."/>
            <person name="Sulpice R."/>
        </authorList>
    </citation>
    <scope>NUCLEOTIDE SEQUENCE</scope>
    <source>
        <strain evidence="18">U57</strain>
    </source>
</reference>
<dbReference type="FunFam" id="3.40.50.12240:FF:000006">
    <property type="entry name" value="ATP synthase subunit beta"/>
    <property type="match status" value="1"/>
</dbReference>
<dbReference type="InterPro" id="IPR050053">
    <property type="entry name" value="ATPase_alpha/beta_chains"/>
</dbReference>
<keyword evidence="8 15" id="KW-0793">Thylakoid</keyword>